<keyword evidence="3 5" id="KW-0067">ATP-binding</keyword>
<dbReference type="SUPFAM" id="SSF52540">
    <property type="entry name" value="P-loop containing nucleoside triphosphate hydrolases"/>
    <property type="match status" value="1"/>
</dbReference>
<dbReference type="InterPro" id="IPR051120">
    <property type="entry name" value="ABC_AA/LPS_Transport"/>
</dbReference>
<keyword evidence="2" id="KW-0547">Nucleotide-binding</keyword>
<keyword evidence="1" id="KW-0813">Transport</keyword>
<sequence>MIVLMQHTLPMSTDTDPDRLDFEKKDEQHLLSLRQISLTFGGLQALTDISVGVSRGLWTALIGPNGAGKTSLLNVICGLYVPQRGEVLLGERRLDGLAVHQRAALGLARTFQAVQLVLEMNVLDNLLLGLHCRGRVGMLGHLVRSPGSRREEGLVREKGMEVLQRYSLDDVWNSPVGELSLWQRKLLELARSVVGDPRLLLLDEPMGGLTMSEREAMAELLHDLRSRGLSMIMVEHDMDMVMTHTDHVLVLHHGRLLAQGSPQEIQANPEVITAYLGE</sequence>
<reference evidence="5 6" key="1">
    <citation type="submission" date="2016-10" db="EMBL/GenBank/DDBJ databases">
        <authorList>
            <person name="de Groot N.N."/>
        </authorList>
    </citation>
    <scope>NUCLEOTIDE SEQUENCE [LARGE SCALE GENOMIC DNA]</scope>
    <source>
        <strain evidence="5 6">ASO4-2</strain>
    </source>
</reference>
<dbReference type="GO" id="GO:0005524">
    <property type="term" value="F:ATP binding"/>
    <property type="evidence" value="ECO:0007669"/>
    <property type="project" value="UniProtKB-KW"/>
</dbReference>
<protein>
    <submittedName>
        <fullName evidence="5">Branched-chain amino acid transport system ATP-binding protein</fullName>
    </submittedName>
</protein>
<keyword evidence="6" id="KW-1185">Reference proteome</keyword>
<dbReference type="GO" id="GO:0016887">
    <property type="term" value="F:ATP hydrolysis activity"/>
    <property type="evidence" value="ECO:0007669"/>
    <property type="project" value="InterPro"/>
</dbReference>
<dbReference type="PROSITE" id="PS50893">
    <property type="entry name" value="ABC_TRANSPORTER_2"/>
    <property type="match status" value="1"/>
</dbReference>
<name>A0A1G6A861_9BACT</name>
<dbReference type="Proteomes" id="UP000198771">
    <property type="component" value="Unassembled WGS sequence"/>
</dbReference>
<dbReference type="AlphaFoldDB" id="A0A1G6A861"/>
<dbReference type="Pfam" id="PF00005">
    <property type="entry name" value="ABC_tran"/>
    <property type="match status" value="1"/>
</dbReference>
<evidence type="ECO:0000256" key="2">
    <source>
        <dbReference type="ARBA" id="ARBA00022741"/>
    </source>
</evidence>
<dbReference type="FunFam" id="3.40.50.300:FF:000421">
    <property type="entry name" value="Branched-chain amino acid ABC transporter ATP-binding protein"/>
    <property type="match status" value="1"/>
</dbReference>
<evidence type="ECO:0000313" key="6">
    <source>
        <dbReference type="Proteomes" id="UP000198771"/>
    </source>
</evidence>
<dbReference type="Gene3D" id="3.40.50.300">
    <property type="entry name" value="P-loop containing nucleotide triphosphate hydrolases"/>
    <property type="match status" value="1"/>
</dbReference>
<dbReference type="SMART" id="SM00382">
    <property type="entry name" value="AAA"/>
    <property type="match status" value="1"/>
</dbReference>
<dbReference type="STRING" id="617002.SAMN05660653_00223"/>
<evidence type="ECO:0000256" key="1">
    <source>
        <dbReference type="ARBA" id="ARBA00022448"/>
    </source>
</evidence>
<evidence type="ECO:0000259" key="4">
    <source>
        <dbReference type="PROSITE" id="PS50893"/>
    </source>
</evidence>
<dbReference type="GO" id="GO:0005886">
    <property type="term" value="C:plasma membrane"/>
    <property type="evidence" value="ECO:0007669"/>
    <property type="project" value="TreeGrafter"/>
</dbReference>
<dbReference type="Pfam" id="PF12399">
    <property type="entry name" value="BCA_ABC_TP_C"/>
    <property type="match status" value="1"/>
</dbReference>
<dbReference type="CDD" id="cd03219">
    <property type="entry name" value="ABC_Mj1267_LivG_branched"/>
    <property type="match status" value="1"/>
</dbReference>
<feature type="domain" description="ABC transporter" evidence="4">
    <location>
        <begin position="31"/>
        <end position="278"/>
    </location>
</feature>
<organism evidence="5 6">
    <name type="scientific">Desulfonatronum thiosulfatophilum</name>
    <dbReference type="NCBI Taxonomy" id="617002"/>
    <lineage>
        <taxon>Bacteria</taxon>
        <taxon>Pseudomonadati</taxon>
        <taxon>Thermodesulfobacteriota</taxon>
        <taxon>Desulfovibrionia</taxon>
        <taxon>Desulfovibrionales</taxon>
        <taxon>Desulfonatronaceae</taxon>
        <taxon>Desulfonatronum</taxon>
    </lineage>
</organism>
<dbReference type="InterPro" id="IPR003439">
    <property type="entry name" value="ABC_transporter-like_ATP-bd"/>
</dbReference>
<evidence type="ECO:0000256" key="3">
    <source>
        <dbReference type="ARBA" id="ARBA00022840"/>
    </source>
</evidence>
<dbReference type="EMBL" id="FMXO01000001">
    <property type="protein sequence ID" value="SDB04595.1"/>
    <property type="molecule type" value="Genomic_DNA"/>
</dbReference>
<dbReference type="InterPro" id="IPR032823">
    <property type="entry name" value="BCA_ABC_TP_C"/>
</dbReference>
<dbReference type="InterPro" id="IPR027417">
    <property type="entry name" value="P-loop_NTPase"/>
</dbReference>
<proteinExistence type="predicted"/>
<evidence type="ECO:0000313" key="5">
    <source>
        <dbReference type="EMBL" id="SDB04595.1"/>
    </source>
</evidence>
<accession>A0A1G6A861</accession>
<gene>
    <name evidence="5" type="ORF">SAMN05660653_00223</name>
</gene>
<dbReference type="InterPro" id="IPR003593">
    <property type="entry name" value="AAA+_ATPase"/>
</dbReference>
<dbReference type="PANTHER" id="PTHR45772">
    <property type="entry name" value="CONSERVED COMPONENT OF ABC TRANSPORTER FOR NATURAL AMINO ACIDS-RELATED"/>
    <property type="match status" value="1"/>
</dbReference>